<gene>
    <name evidence="1" type="ORF">NIES267_75260</name>
</gene>
<dbReference type="EMBL" id="AP018231">
    <property type="protein sequence ID" value="BAY87984.1"/>
    <property type="molecule type" value="Genomic_DNA"/>
</dbReference>
<dbReference type="Gene3D" id="1.25.40.10">
    <property type="entry name" value="Tetratricopeptide repeat domain"/>
    <property type="match status" value="3"/>
</dbReference>
<dbReference type="SUPFAM" id="SSF48452">
    <property type="entry name" value="TPR-like"/>
    <property type="match status" value="2"/>
</dbReference>
<sequence length="461" mass="52699">MTNNSTTPGQLLFANLNIDFSKISKDKRPFYIAIKYYLTVKDEPPPGASDLEKVSRYLESLYQACKAEDWGLIMPILSAPIKKSSDEPQLLYKYLESAALFSKLLETTKDIIKVFQSTDTDINFILILKGRALSGMGSLGESCKTFENICKQSCQNQKYYIEAKARLGICQVQAGIYDKGISNINTVIDVLKSDSLSTSESAFFILMTELLENIAFYEMARGNFDNAIIFYSQVLDTRIMKGFVDKIIGPLVHKGIIHRRVCIPPLHWLTFLNSKLKSYPIPVKLDIHETLRENYKLAAHYLKEAKLKAEEIQDETTIIWIAHHLAWVFLNQGNYAKAEEQCNISIQGYANFEDKRGISDCYEQLGFIHLAKGNEFIQKAEDYFTKSLNIRENTGSSHGIASCTLDLALVEWHKKQYLISIKNLIKSFNLYQKLKILNISRVARMLTLYYVWTIGNKTWTM</sequence>
<evidence type="ECO:0000313" key="2">
    <source>
        <dbReference type="Proteomes" id="UP000218418"/>
    </source>
</evidence>
<name>A0A1Z4M3A9_9CYAN</name>
<dbReference type="SMART" id="SM00028">
    <property type="entry name" value="TPR"/>
    <property type="match status" value="4"/>
</dbReference>
<keyword evidence="1" id="KW-0614">Plasmid</keyword>
<keyword evidence="2" id="KW-1185">Reference proteome</keyword>
<dbReference type="Proteomes" id="UP000218418">
    <property type="component" value="Plasmid plasmid4"/>
</dbReference>
<proteinExistence type="predicted"/>
<dbReference type="InterPro" id="IPR011990">
    <property type="entry name" value="TPR-like_helical_dom_sf"/>
</dbReference>
<organism evidence="1 2">
    <name type="scientific">Calothrix parasitica NIES-267</name>
    <dbReference type="NCBI Taxonomy" id="1973488"/>
    <lineage>
        <taxon>Bacteria</taxon>
        <taxon>Bacillati</taxon>
        <taxon>Cyanobacteriota</taxon>
        <taxon>Cyanophyceae</taxon>
        <taxon>Nostocales</taxon>
        <taxon>Calotrichaceae</taxon>
        <taxon>Calothrix</taxon>
    </lineage>
</organism>
<dbReference type="InterPro" id="IPR019734">
    <property type="entry name" value="TPR_rpt"/>
</dbReference>
<reference evidence="1 2" key="1">
    <citation type="submission" date="2017-06" db="EMBL/GenBank/DDBJ databases">
        <title>Genome sequencing of cyanobaciteial culture collection at National Institute for Environmental Studies (NIES).</title>
        <authorList>
            <person name="Hirose Y."/>
            <person name="Shimura Y."/>
            <person name="Fujisawa T."/>
            <person name="Nakamura Y."/>
            <person name="Kawachi M."/>
        </authorList>
    </citation>
    <scope>NUCLEOTIDE SEQUENCE [LARGE SCALE GENOMIC DNA]</scope>
    <source>
        <strain evidence="1 2">NIES-267</strain>
        <plasmid evidence="2">Plasmid4 dna</plasmid>
    </source>
</reference>
<geneLocation type="plasmid" evidence="2">
    <name>Plasmid4 dna</name>
</geneLocation>
<evidence type="ECO:0008006" key="3">
    <source>
        <dbReference type="Google" id="ProtNLM"/>
    </source>
</evidence>
<dbReference type="AlphaFoldDB" id="A0A1Z4M3A9"/>
<accession>A0A1Z4M3A9</accession>
<dbReference type="OrthoDB" id="478269at2"/>
<protein>
    <recommendedName>
        <fullName evidence="3">TPR repeat-containing protein</fullName>
    </recommendedName>
</protein>
<evidence type="ECO:0000313" key="1">
    <source>
        <dbReference type="EMBL" id="BAY87984.1"/>
    </source>
</evidence>